<dbReference type="Pfam" id="PF13306">
    <property type="entry name" value="LRR_5"/>
    <property type="match status" value="1"/>
</dbReference>
<dbReference type="InterPro" id="IPR036116">
    <property type="entry name" value="FN3_sf"/>
</dbReference>
<dbReference type="SUPFAM" id="SSF49265">
    <property type="entry name" value="Fibronectin type III"/>
    <property type="match status" value="1"/>
</dbReference>
<dbReference type="Pfam" id="PF00041">
    <property type="entry name" value="fn3"/>
    <property type="match status" value="1"/>
</dbReference>
<dbReference type="InterPro" id="IPR013783">
    <property type="entry name" value="Ig-like_fold"/>
</dbReference>
<evidence type="ECO:0000313" key="8">
    <source>
        <dbReference type="EMBL" id="RMA64541.1"/>
    </source>
</evidence>
<dbReference type="OrthoDB" id="9805017at2"/>
<evidence type="ECO:0000313" key="9">
    <source>
        <dbReference type="Proteomes" id="UP000271339"/>
    </source>
</evidence>
<dbReference type="Pfam" id="PF17963">
    <property type="entry name" value="Big_9"/>
    <property type="match status" value="2"/>
</dbReference>
<dbReference type="Gene3D" id="2.60.40.3440">
    <property type="match status" value="2"/>
</dbReference>
<dbReference type="Gene3D" id="2.60.40.10">
    <property type="entry name" value="Immunoglobulins"/>
    <property type="match status" value="1"/>
</dbReference>
<dbReference type="PANTHER" id="PTHR31018:SF3">
    <property type="entry name" value="RECEPTOR PROTEIN-TYROSINE KINASE"/>
    <property type="match status" value="1"/>
</dbReference>
<evidence type="ECO:0000256" key="3">
    <source>
        <dbReference type="ARBA" id="ARBA00022525"/>
    </source>
</evidence>
<name>A0A3L9YUX0_9FLAO</name>
<evidence type="ECO:0000256" key="4">
    <source>
        <dbReference type="ARBA" id="ARBA00022729"/>
    </source>
</evidence>
<gene>
    <name evidence="8" type="ORF">BXY75_1417</name>
</gene>
<reference evidence="8 9" key="1">
    <citation type="submission" date="2018-10" db="EMBL/GenBank/DDBJ databases">
        <title>Genomic Encyclopedia of Archaeal and Bacterial Type Strains, Phase II (KMG-II): from individual species to whole genera.</title>
        <authorList>
            <person name="Goeker M."/>
        </authorList>
    </citation>
    <scope>NUCLEOTIDE SEQUENCE [LARGE SCALE GENOMIC DNA]</scope>
    <source>
        <strain evidence="8 9">DSM 23424</strain>
    </source>
</reference>
<dbReference type="SUPFAM" id="SSF52058">
    <property type="entry name" value="L domain-like"/>
    <property type="match status" value="3"/>
</dbReference>
<dbReference type="InterPro" id="IPR026906">
    <property type="entry name" value="LRR_5"/>
</dbReference>
<sequence length="763" mass="82843">MRHLLVLLLLSILLVQCKKEDDEAILANEAPVAVNDFAVTFESTPVTIDILANDTDPDGAIDGTSVSLTTPPSNGMVTLDAVSGNAIYTPNEDYSGSDTFTYTVCDNGTPVECDSALVTITIELVPNDPPVAVDDTAATLENVAVDINILDNDTHPDGTIDPTSVTIVNNPTDGSVVVDPTTGMVTYTPNTDFVGTDTFMYNVCDNNDPILCDSATVTITVTQNDDTSPPCTTVSNLTIVQNENSVTVSWDPCIDPNGEEVTYRIEFLKFLYDCELNTPYDTLEALVTTTETSYTFNNLEYFYKYVAQVSAQDPSGNSSDISGVGKNLIPIGTYTGDIILKYQYAVDLFENHQLEIVNGNVLVEDKCGFSSTRISDLSHLAGITEINGDLVIDSHGYHLFDDISCFETLTKVTGKLKITGGSNGINNQVHDISPLSNIIGLTDIEIYRTNITSLSGFGNITNLTGDFILKENINLTDLSGFNNLQEINGHFVLEGINSTAYGFINISGFENLERIGGSLYFHFNPQLESIQGFDNLTDVGLLQIILCENLSTITAFSSLETTNQIEIERSKLTNLDFLQSISNINNGLRFSYNTELNNISAINNISYIGASIWITGSDALTSINFNNTLSTGNNFDLVFQNNSNLQSLDGLSNIGTLGNLDIRNNANLETINILQNLTTIKDAIFIDNNDSLTNLDFLSSLELIECDASGTQDLTVIDNFNLADFCGLVDFFTNGGLCSNDYEISDNGYNPSHIQIINGDCSL</sequence>
<dbReference type="EMBL" id="REFC01000012">
    <property type="protein sequence ID" value="RMA64541.1"/>
    <property type="molecule type" value="Genomic_DNA"/>
</dbReference>
<dbReference type="Gene3D" id="3.80.20.20">
    <property type="entry name" value="Receptor L-domain"/>
    <property type="match status" value="2"/>
</dbReference>
<dbReference type="CDD" id="cd00063">
    <property type="entry name" value="FN3"/>
    <property type="match status" value="1"/>
</dbReference>
<dbReference type="PANTHER" id="PTHR31018">
    <property type="entry name" value="SPORULATION-SPECIFIC PROTEIN-RELATED"/>
    <property type="match status" value="1"/>
</dbReference>
<accession>A0A3L9YUX0</accession>
<organism evidence="8 9">
    <name type="scientific">Ulvibacter antarcticus</name>
    <dbReference type="NCBI Taxonomy" id="442714"/>
    <lineage>
        <taxon>Bacteria</taxon>
        <taxon>Pseudomonadati</taxon>
        <taxon>Bacteroidota</taxon>
        <taxon>Flavobacteriia</taxon>
        <taxon>Flavobacteriales</taxon>
        <taxon>Flavobacteriaceae</taxon>
        <taxon>Ulvibacter</taxon>
    </lineage>
</organism>
<proteinExistence type="predicted"/>
<dbReference type="InterPro" id="IPR003961">
    <property type="entry name" value="FN3_dom"/>
</dbReference>
<evidence type="ECO:0000256" key="5">
    <source>
        <dbReference type="ARBA" id="ARBA00023180"/>
    </source>
</evidence>
<dbReference type="NCBIfam" id="NF012211">
    <property type="entry name" value="tand_rpt_95"/>
    <property type="match status" value="2"/>
</dbReference>
<dbReference type="PROSITE" id="PS50853">
    <property type="entry name" value="FN3"/>
    <property type="match status" value="1"/>
</dbReference>
<dbReference type="GO" id="GO:0016020">
    <property type="term" value="C:membrane"/>
    <property type="evidence" value="ECO:0007669"/>
    <property type="project" value="InterPro"/>
</dbReference>
<comment type="caution">
    <text evidence="8">The sequence shown here is derived from an EMBL/GenBank/DDBJ whole genome shotgun (WGS) entry which is preliminary data.</text>
</comment>
<comment type="subcellular location">
    <subcellularLocation>
        <location evidence="1">Secreted</location>
        <location evidence="1">Cell wall</location>
    </subcellularLocation>
</comment>
<dbReference type="GO" id="GO:0005509">
    <property type="term" value="F:calcium ion binding"/>
    <property type="evidence" value="ECO:0007669"/>
    <property type="project" value="InterPro"/>
</dbReference>
<evidence type="ECO:0000256" key="2">
    <source>
        <dbReference type="ARBA" id="ARBA00022512"/>
    </source>
</evidence>
<feature type="domain" description="Fibronectin type-III" evidence="7">
    <location>
        <begin position="230"/>
        <end position="332"/>
    </location>
</feature>
<evidence type="ECO:0000256" key="1">
    <source>
        <dbReference type="ARBA" id="ARBA00004191"/>
    </source>
</evidence>
<dbReference type="PROSITE" id="PS50268">
    <property type="entry name" value="CADHERIN_2"/>
    <property type="match status" value="1"/>
</dbReference>
<dbReference type="Proteomes" id="UP000271339">
    <property type="component" value="Unassembled WGS sequence"/>
</dbReference>
<evidence type="ECO:0000259" key="7">
    <source>
        <dbReference type="PROSITE" id="PS50853"/>
    </source>
</evidence>
<dbReference type="AlphaFoldDB" id="A0A3L9YUX0"/>
<dbReference type="GO" id="GO:0007156">
    <property type="term" value="P:homophilic cell adhesion via plasma membrane adhesion molecules"/>
    <property type="evidence" value="ECO:0007669"/>
    <property type="project" value="InterPro"/>
</dbReference>
<keyword evidence="4" id="KW-0732">Signal</keyword>
<protein>
    <submittedName>
        <fullName evidence="8">Fibronectin type III domain protein</fullName>
    </submittedName>
</protein>
<dbReference type="GO" id="GO:0030313">
    <property type="term" value="C:cell envelope"/>
    <property type="evidence" value="ECO:0007669"/>
    <property type="project" value="UniProtKB-SubCell"/>
</dbReference>
<keyword evidence="3" id="KW-0964">Secreted</keyword>
<dbReference type="RefSeq" id="WP_121906983.1">
    <property type="nucleotide sequence ID" value="NZ_REFC01000012.1"/>
</dbReference>
<keyword evidence="2" id="KW-0134">Cell wall</keyword>
<dbReference type="InterPro" id="IPR002126">
    <property type="entry name" value="Cadherin-like_dom"/>
</dbReference>
<keyword evidence="9" id="KW-1185">Reference proteome</keyword>
<keyword evidence="5" id="KW-0325">Glycoprotein</keyword>
<feature type="domain" description="Cadherin" evidence="6">
    <location>
        <begin position="125"/>
        <end position="232"/>
    </location>
</feature>
<evidence type="ECO:0000259" key="6">
    <source>
        <dbReference type="PROSITE" id="PS50268"/>
    </source>
</evidence>
<dbReference type="InterPro" id="IPR051648">
    <property type="entry name" value="CWI-Assembly_Regulator"/>
</dbReference>
<dbReference type="InterPro" id="IPR036941">
    <property type="entry name" value="Rcpt_L-dom_sf"/>
</dbReference>